<evidence type="ECO:0000313" key="3">
    <source>
        <dbReference type="EMBL" id="UYB37739.1"/>
    </source>
</evidence>
<name>A0ABY6FYH4_9MICC</name>
<dbReference type="Pfam" id="PF19291">
    <property type="entry name" value="TREH_N"/>
    <property type="match status" value="1"/>
</dbReference>
<dbReference type="RefSeq" id="WP_263129046.1">
    <property type="nucleotide sequence ID" value="NZ_CP106856.1"/>
</dbReference>
<feature type="domain" description="GH15-like" evidence="1">
    <location>
        <begin position="233"/>
        <end position="592"/>
    </location>
</feature>
<reference evidence="3" key="1">
    <citation type="submission" date="2022-09" db="EMBL/GenBank/DDBJ databases">
        <authorList>
            <person name="Li D."/>
            <person name="Cheng J."/>
            <person name="Li Y."/>
        </authorList>
    </citation>
    <scope>NUCLEOTIDE SEQUENCE</scope>
    <source>
        <strain evidence="3">DL</strain>
    </source>
</reference>
<dbReference type="PANTHER" id="PTHR31616">
    <property type="entry name" value="TREHALASE"/>
    <property type="match status" value="1"/>
</dbReference>
<accession>A0ABY6FYH4</accession>
<dbReference type="Gene3D" id="1.50.10.10">
    <property type="match status" value="1"/>
</dbReference>
<organism evidence="3 4">
    <name type="scientific">Arthrobacter koreensis</name>
    <dbReference type="NCBI Taxonomy" id="199136"/>
    <lineage>
        <taxon>Bacteria</taxon>
        <taxon>Bacillati</taxon>
        <taxon>Actinomycetota</taxon>
        <taxon>Actinomycetes</taxon>
        <taxon>Micrococcales</taxon>
        <taxon>Micrococcaceae</taxon>
        <taxon>Arthrobacter</taxon>
    </lineage>
</organism>
<gene>
    <name evidence="3" type="ORF">N9A08_00695</name>
</gene>
<dbReference type="InterPro" id="IPR012341">
    <property type="entry name" value="6hp_glycosidase-like_sf"/>
</dbReference>
<protein>
    <submittedName>
        <fullName evidence="3">Glycoside hydrolase family 15 protein</fullName>
    </submittedName>
</protein>
<dbReference type="SUPFAM" id="SSF48208">
    <property type="entry name" value="Six-hairpin glycosidases"/>
    <property type="match status" value="1"/>
</dbReference>
<dbReference type="EMBL" id="CP106856">
    <property type="protein sequence ID" value="UYB37739.1"/>
    <property type="molecule type" value="Genomic_DNA"/>
</dbReference>
<dbReference type="InterPro" id="IPR008928">
    <property type="entry name" value="6-hairpin_glycosidase_sf"/>
</dbReference>
<feature type="domain" description="Trehalase-like N-terminal" evidence="2">
    <location>
        <begin position="2"/>
        <end position="135"/>
    </location>
</feature>
<evidence type="ECO:0000259" key="1">
    <source>
        <dbReference type="Pfam" id="PF00723"/>
    </source>
</evidence>
<dbReference type="Proteomes" id="UP001063368">
    <property type="component" value="Chromosome"/>
</dbReference>
<dbReference type="Pfam" id="PF00723">
    <property type="entry name" value="Glyco_hydro_15"/>
    <property type="match status" value="1"/>
</dbReference>
<keyword evidence="4" id="KW-1185">Reference proteome</keyword>
<evidence type="ECO:0000259" key="2">
    <source>
        <dbReference type="Pfam" id="PF19291"/>
    </source>
</evidence>
<proteinExistence type="predicted"/>
<dbReference type="GO" id="GO:0016787">
    <property type="term" value="F:hydrolase activity"/>
    <property type="evidence" value="ECO:0007669"/>
    <property type="project" value="UniProtKB-KW"/>
</dbReference>
<keyword evidence="3" id="KW-0378">Hydrolase</keyword>
<evidence type="ECO:0000313" key="4">
    <source>
        <dbReference type="Proteomes" id="UP001063368"/>
    </source>
</evidence>
<dbReference type="PANTHER" id="PTHR31616:SF0">
    <property type="entry name" value="GLUCAN 1,4-ALPHA-GLUCOSIDASE"/>
    <property type="match status" value="1"/>
</dbReference>
<sequence length="617" mass="69091">MWLSGAMATPIEDYALISDLHTGALVSRSGSIDWLCLPRFDSPSVFGALLGTQDHGRWLVAPVETGARVLRREYLVSTFILQTRWRTDGGEVLVTDFMPVKDRRASVVRRVEGLSGAVLMRQELEVRFNYGTTVPWMRREKVDGVERLLCIAGPSAMVLYGGNIPHGSDHRHTGEFLVRAGETVDLELLWYPSHRETPGEVDIDAGLARTAAYWQGWAGLCVDRERYQLPVRRSLLVLRALTHEDTGGIVAAPTMSLPEEYGGSRNWDYRYCWLRDAALTLEAMMTHGYDAEAEHWRNWLLRAVAGDPDDLQIMYAVDGGRELPERILPQFPGYAGSLPVRLGNGAVEQYQADVVGTVMVALARMRDRGVAEDSFSWPLQRALLGFLERHMEEPDHGIWEVRGEPGFFTHSRVMMWAAFDRAAQAARGKAMDGPVELWEALRDGLRKEIMDRGFDTARNTFVQSYGSCEADASLLQLTHVGFLDYNDPRMLGTVAFLERELLNEQGLLLRYRTGTGVDGLEPGENPFLACSFWLVEQYAYTGRLDEAIRLMDQLVGYANEVGLLSEEYDTVNGRMAGNYPQAFSHLALVRAADAIHAAEAEQRVRSAQPAKEMESSP</sequence>
<dbReference type="InterPro" id="IPR045582">
    <property type="entry name" value="Trehalase-like_N"/>
</dbReference>
<dbReference type="InterPro" id="IPR011613">
    <property type="entry name" value="GH15-like"/>
</dbReference>